<evidence type="ECO:0000313" key="1">
    <source>
        <dbReference type="EnsemblMetazoa" id="PPA29796.1"/>
    </source>
</evidence>
<reference evidence="2" key="1">
    <citation type="journal article" date="2008" name="Nat. Genet.">
        <title>The Pristionchus pacificus genome provides a unique perspective on nematode lifestyle and parasitism.</title>
        <authorList>
            <person name="Dieterich C."/>
            <person name="Clifton S.W."/>
            <person name="Schuster L.N."/>
            <person name="Chinwalla A."/>
            <person name="Delehaunty K."/>
            <person name="Dinkelacker I."/>
            <person name="Fulton L."/>
            <person name="Fulton R."/>
            <person name="Godfrey J."/>
            <person name="Minx P."/>
            <person name="Mitreva M."/>
            <person name="Roeseler W."/>
            <person name="Tian H."/>
            <person name="Witte H."/>
            <person name="Yang S.P."/>
            <person name="Wilson R.K."/>
            <person name="Sommer R.J."/>
        </authorList>
    </citation>
    <scope>NUCLEOTIDE SEQUENCE [LARGE SCALE GENOMIC DNA]</scope>
    <source>
        <strain evidence="2">PS312</strain>
    </source>
</reference>
<accession>A0A2A6BA52</accession>
<keyword evidence="2" id="KW-1185">Reference proteome</keyword>
<reference evidence="1" key="2">
    <citation type="submission" date="2022-06" db="UniProtKB">
        <authorList>
            <consortium name="EnsemblMetazoa"/>
        </authorList>
    </citation>
    <scope>IDENTIFICATION</scope>
    <source>
        <strain evidence="1">PS312</strain>
    </source>
</reference>
<organism evidence="1 2">
    <name type="scientific">Pristionchus pacificus</name>
    <name type="common">Parasitic nematode worm</name>
    <dbReference type="NCBI Taxonomy" id="54126"/>
    <lineage>
        <taxon>Eukaryota</taxon>
        <taxon>Metazoa</taxon>
        <taxon>Ecdysozoa</taxon>
        <taxon>Nematoda</taxon>
        <taxon>Chromadorea</taxon>
        <taxon>Rhabditida</taxon>
        <taxon>Rhabditina</taxon>
        <taxon>Diplogasteromorpha</taxon>
        <taxon>Diplogasteroidea</taxon>
        <taxon>Neodiplogasteridae</taxon>
        <taxon>Pristionchus</taxon>
    </lineage>
</organism>
<gene>
    <name evidence="1" type="primary">WBGene00202665</name>
</gene>
<dbReference type="Proteomes" id="UP000005239">
    <property type="component" value="Unassembled WGS sequence"/>
</dbReference>
<dbReference type="AlphaFoldDB" id="A0A2A6BA52"/>
<name>A0A2A6BA52_PRIPA</name>
<proteinExistence type="predicted"/>
<protein>
    <submittedName>
        <fullName evidence="1">Uncharacterized protein</fullName>
    </submittedName>
</protein>
<evidence type="ECO:0000313" key="2">
    <source>
        <dbReference type="Proteomes" id="UP000005239"/>
    </source>
</evidence>
<accession>A0A8R1YPK7</accession>
<sequence length="88" mass="10007">MGDRAGPKQRWSFVSRPFLLLPSSNEEMTEDDRRSRWAQADRAFPLSSHFSEARKEHPSLDLHSLLVARHSSSRLPSVKAITVEPPLV</sequence>
<dbReference type="EnsemblMetazoa" id="PPA29796.1">
    <property type="protein sequence ID" value="PPA29796.1"/>
    <property type="gene ID" value="WBGene00202665"/>
</dbReference>